<evidence type="ECO:0000313" key="2">
    <source>
        <dbReference type="Proteomes" id="UP000236379"/>
    </source>
</evidence>
<dbReference type="AlphaFoldDB" id="A0A2K3UYX0"/>
<dbReference type="SUPFAM" id="SSF109854">
    <property type="entry name" value="DinB/YfiT-like putative metalloenzymes"/>
    <property type="match status" value="1"/>
</dbReference>
<dbReference type="InterPro" id="IPR034660">
    <property type="entry name" value="DinB/YfiT-like"/>
</dbReference>
<accession>A0A2K3UYX0</accession>
<name>A0A2K3UYX0_9DEIO</name>
<sequence length="101" mass="11759">MVLKISLDEGRSALERWPYAQHFPESAAPADQQDWDDLVSMFLTYSRQAVTRAKDERWLSSPEPGYPHSTWRDGLEFLAVHTAYHLGKVVCLRQIMKNWPQ</sequence>
<evidence type="ECO:0000313" key="1">
    <source>
        <dbReference type="EMBL" id="PNY81736.1"/>
    </source>
</evidence>
<comment type="caution">
    <text evidence="1">The sequence shown here is derived from an EMBL/GenBank/DDBJ whole genome shotgun (WGS) entry which is preliminary data.</text>
</comment>
<gene>
    <name evidence="1" type="ORF">CVO96_10425</name>
</gene>
<proteinExistence type="predicted"/>
<dbReference type="EMBL" id="PPPD01000001">
    <property type="protein sequence ID" value="PNY81736.1"/>
    <property type="molecule type" value="Genomic_DNA"/>
</dbReference>
<evidence type="ECO:0008006" key="3">
    <source>
        <dbReference type="Google" id="ProtNLM"/>
    </source>
</evidence>
<dbReference type="Proteomes" id="UP000236379">
    <property type="component" value="Unassembled WGS sequence"/>
</dbReference>
<reference evidence="1 2" key="1">
    <citation type="submission" date="2018-01" db="EMBL/GenBank/DDBJ databases">
        <title>Deinococcus koreensis sp. nov., a radiation-resistant bacterium isolated from river water.</title>
        <authorList>
            <person name="Choi A."/>
        </authorList>
    </citation>
    <scope>NUCLEOTIDE SEQUENCE [LARGE SCALE GENOMIC DNA]</scope>
    <source>
        <strain evidence="1 2">SJW1-2</strain>
    </source>
</reference>
<keyword evidence="2" id="KW-1185">Reference proteome</keyword>
<protein>
    <recommendedName>
        <fullName evidence="3">DinB-like domain-containing protein</fullName>
    </recommendedName>
</protein>
<organism evidence="1 2">
    <name type="scientific">Deinococcus koreensis</name>
    <dbReference type="NCBI Taxonomy" id="2054903"/>
    <lineage>
        <taxon>Bacteria</taxon>
        <taxon>Thermotogati</taxon>
        <taxon>Deinococcota</taxon>
        <taxon>Deinococci</taxon>
        <taxon>Deinococcales</taxon>
        <taxon>Deinococcaceae</taxon>
        <taxon>Deinococcus</taxon>
    </lineage>
</organism>
<dbReference type="Gene3D" id="1.20.120.450">
    <property type="entry name" value="dinb family like domain"/>
    <property type="match status" value="1"/>
</dbReference>